<reference evidence="1" key="1">
    <citation type="submission" date="2020-11" db="EMBL/GenBank/DDBJ databases">
        <authorList>
            <consortium name="DOE Joint Genome Institute"/>
            <person name="Ahrendt S."/>
            <person name="Riley R."/>
            <person name="Andreopoulos W."/>
            <person name="Labutti K."/>
            <person name="Pangilinan J."/>
            <person name="Ruiz-Duenas F.J."/>
            <person name="Barrasa J.M."/>
            <person name="Sanchez-Garcia M."/>
            <person name="Camarero S."/>
            <person name="Miyauchi S."/>
            <person name="Serrano A."/>
            <person name="Linde D."/>
            <person name="Babiker R."/>
            <person name="Drula E."/>
            <person name="Ayuso-Fernandez I."/>
            <person name="Pacheco R."/>
            <person name="Padilla G."/>
            <person name="Ferreira P."/>
            <person name="Barriuso J."/>
            <person name="Kellner H."/>
            <person name="Castanera R."/>
            <person name="Alfaro M."/>
            <person name="Ramirez L."/>
            <person name="Pisabarro A.G."/>
            <person name="Kuo A."/>
            <person name="Tritt A."/>
            <person name="Lipzen A."/>
            <person name="He G."/>
            <person name="Yan M."/>
            <person name="Ng V."/>
            <person name="Cullen D."/>
            <person name="Martin F."/>
            <person name="Rosso M.-N."/>
            <person name="Henrissat B."/>
            <person name="Hibbett D."/>
            <person name="Martinez A.T."/>
            <person name="Grigoriev I.V."/>
        </authorList>
    </citation>
    <scope>NUCLEOTIDE SEQUENCE</scope>
    <source>
        <strain evidence="1">CBS 247.69</strain>
    </source>
</reference>
<dbReference type="EMBL" id="MU150356">
    <property type="protein sequence ID" value="KAF9457856.1"/>
    <property type="molecule type" value="Genomic_DNA"/>
</dbReference>
<protein>
    <submittedName>
        <fullName evidence="1">Uncharacterized protein</fullName>
    </submittedName>
</protein>
<dbReference type="Proteomes" id="UP000807353">
    <property type="component" value="Unassembled WGS sequence"/>
</dbReference>
<comment type="caution">
    <text evidence="1">The sequence shown here is derived from an EMBL/GenBank/DDBJ whole genome shotgun (WGS) entry which is preliminary data.</text>
</comment>
<name>A0A9P5XY58_9AGAR</name>
<gene>
    <name evidence="1" type="ORF">BDZ94DRAFT_1272111</name>
</gene>
<evidence type="ECO:0000313" key="1">
    <source>
        <dbReference type="EMBL" id="KAF9457856.1"/>
    </source>
</evidence>
<sequence>MFPTKEHWAHTYIISLYIYSRVSWVSFKFQFFPHHFDITQVYTRTCIYLPSCITIWAISFFRVFGGFGYFNDHDDHVTQPK</sequence>
<proteinExistence type="predicted"/>
<evidence type="ECO:0000313" key="2">
    <source>
        <dbReference type="Proteomes" id="UP000807353"/>
    </source>
</evidence>
<keyword evidence="2" id="KW-1185">Reference proteome</keyword>
<dbReference type="AlphaFoldDB" id="A0A9P5XY58"/>
<accession>A0A9P5XY58</accession>
<organism evidence="1 2">
    <name type="scientific">Collybia nuda</name>
    <dbReference type="NCBI Taxonomy" id="64659"/>
    <lineage>
        <taxon>Eukaryota</taxon>
        <taxon>Fungi</taxon>
        <taxon>Dikarya</taxon>
        <taxon>Basidiomycota</taxon>
        <taxon>Agaricomycotina</taxon>
        <taxon>Agaricomycetes</taxon>
        <taxon>Agaricomycetidae</taxon>
        <taxon>Agaricales</taxon>
        <taxon>Tricholomatineae</taxon>
        <taxon>Clitocybaceae</taxon>
        <taxon>Collybia</taxon>
    </lineage>
</organism>